<evidence type="ECO:0000313" key="1">
    <source>
        <dbReference type="EMBL" id="PKU76979.1"/>
    </source>
</evidence>
<dbReference type="EMBL" id="KZ502537">
    <property type="protein sequence ID" value="PKU76979.1"/>
    <property type="molecule type" value="Genomic_DNA"/>
</dbReference>
<name>A0A2I0WMU0_9ASPA</name>
<dbReference type="Proteomes" id="UP000233837">
    <property type="component" value="Unassembled WGS sequence"/>
</dbReference>
<keyword evidence="2" id="KW-1185">Reference proteome</keyword>
<reference evidence="1 2" key="1">
    <citation type="journal article" date="2016" name="Sci. Rep.">
        <title>The Dendrobium catenatum Lindl. genome sequence provides insights into polysaccharide synthase, floral development and adaptive evolution.</title>
        <authorList>
            <person name="Zhang G.Q."/>
            <person name="Xu Q."/>
            <person name="Bian C."/>
            <person name="Tsai W.C."/>
            <person name="Yeh C.M."/>
            <person name="Liu K.W."/>
            <person name="Yoshida K."/>
            <person name="Zhang L.S."/>
            <person name="Chang S.B."/>
            <person name="Chen F."/>
            <person name="Shi Y."/>
            <person name="Su Y.Y."/>
            <person name="Zhang Y.Q."/>
            <person name="Chen L.J."/>
            <person name="Yin Y."/>
            <person name="Lin M."/>
            <person name="Huang H."/>
            <person name="Deng H."/>
            <person name="Wang Z.W."/>
            <person name="Zhu S.L."/>
            <person name="Zhao X."/>
            <person name="Deng C."/>
            <person name="Niu S.C."/>
            <person name="Huang J."/>
            <person name="Wang M."/>
            <person name="Liu G.H."/>
            <person name="Yang H.J."/>
            <person name="Xiao X.J."/>
            <person name="Hsiao Y.Y."/>
            <person name="Wu W.L."/>
            <person name="Chen Y.Y."/>
            <person name="Mitsuda N."/>
            <person name="Ohme-Takagi M."/>
            <person name="Luo Y.B."/>
            <person name="Van de Peer Y."/>
            <person name="Liu Z.J."/>
        </authorList>
    </citation>
    <scope>NUCLEOTIDE SEQUENCE [LARGE SCALE GENOMIC DNA]</scope>
    <source>
        <tissue evidence="1">The whole plant</tissue>
    </source>
</reference>
<evidence type="ECO:0000313" key="2">
    <source>
        <dbReference type="Proteomes" id="UP000233837"/>
    </source>
</evidence>
<protein>
    <submittedName>
        <fullName evidence="1">Uncharacterized protein</fullName>
    </submittedName>
</protein>
<organism evidence="1 2">
    <name type="scientific">Dendrobium catenatum</name>
    <dbReference type="NCBI Taxonomy" id="906689"/>
    <lineage>
        <taxon>Eukaryota</taxon>
        <taxon>Viridiplantae</taxon>
        <taxon>Streptophyta</taxon>
        <taxon>Embryophyta</taxon>
        <taxon>Tracheophyta</taxon>
        <taxon>Spermatophyta</taxon>
        <taxon>Magnoliopsida</taxon>
        <taxon>Liliopsida</taxon>
        <taxon>Asparagales</taxon>
        <taxon>Orchidaceae</taxon>
        <taxon>Epidendroideae</taxon>
        <taxon>Malaxideae</taxon>
        <taxon>Dendrobiinae</taxon>
        <taxon>Dendrobium</taxon>
    </lineage>
</organism>
<accession>A0A2I0WMU0</accession>
<dbReference type="AlphaFoldDB" id="A0A2I0WMU0"/>
<gene>
    <name evidence="1" type="ORF">MA16_Dca001585</name>
</gene>
<reference evidence="1 2" key="2">
    <citation type="journal article" date="2017" name="Nature">
        <title>The Apostasia genome and the evolution of orchids.</title>
        <authorList>
            <person name="Zhang G.Q."/>
            <person name="Liu K.W."/>
            <person name="Li Z."/>
            <person name="Lohaus R."/>
            <person name="Hsiao Y.Y."/>
            <person name="Niu S.C."/>
            <person name="Wang J.Y."/>
            <person name="Lin Y.C."/>
            <person name="Xu Q."/>
            <person name="Chen L.J."/>
            <person name="Yoshida K."/>
            <person name="Fujiwara S."/>
            <person name="Wang Z.W."/>
            <person name="Zhang Y.Q."/>
            <person name="Mitsuda N."/>
            <person name="Wang M."/>
            <person name="Liu G.H."/>
            <person name="Pecoraro L."/>
            <person name="Huang H.X."/>
            <person name="Xiao X.J."/>
            <person name="Lin M."/>
            <person name="Wu X.Y."/>
            <person name="Wu W.L."/>
            <person name="Chen Y.Y."/>
            <person name="Chang S.B."/>
            <person name="Sakamoto S."/>
            <person name="Ohme-Takagi M."/>
            <person name="Yagi M."/>
            <person name="Zeng S.J."/>
            <person name="Shen C.Y."/>
            <person name="Yeh C.M."/>
            <person name="Luo Y.B."/>
            <person name="Tsai W.C."/>
            <person name="Van de Peer Y."/>
            <person name="Liu Z.J."/>
        </authorList>
    </citation>
    <scope>NUCLEOTIDE SEQUENCE [LARGE SCALE GENOMIC DNA]</scope>
    <source>
        <tissue evidence="1">The whole plant</tissue>
    </source>
</reference>
<proteinExistence type="predicted"/>
<sequence length="64" mass="7221">MYRHRSSCRDQSEFAMSALRSVLWLGSAYTVDVANSNCSPDVVLDPISPHNNFCGMRDLQLFNP</sequence>